<comment type="caution">
    <text evidence="1">The sequence shown here is derived from an EMBL/GenBank/DDBJ whole genome shotgun (WGS) entry which is preliminary data.</text>
</comment>
<gene>
    <name evidence="1" type="ORF">NCS57_00940400</name>
</gene>
<keyword evidence="2" id="KW-1185">Reference proteome</keyword>
<proteinExistence type="predicted"/>
<evidence type="ECO:0000313" key="2">
    <source>
        <dbReference type="Proteomes" id="UP001065298"/>
    </source>
</evidence>
<name>A0ACC0QRA9_9HYPO</name>
<accession>A0ACC0QRA9</accession>
<organism evidence="1 2">
    <name type="scientific">Fusarium keratoplasticum</name>
    <dbReference type="NCBI Taxonomy" id="1328300"/>
    <lineage>
        <taxon>Eukaryota</taxon>
        <taxon>Fungi</taxon>
        <taxon>Dikarya</taxon>
        <taxon>Ascomycota</taxon>
        <taxon>Pezizomycotina</taxon>
        <taxon>Sordariomycetes</taxon>
        <taxon>Hypocreomycetidae</taxon>
        <taxon>Hypocreales</taxon>
        <taxon>Nectriaceae</taxon>
        <taxon>Fusarium</taxon>
        <taxon>Fusarium solani species complex</taxon>
    </lineage>
</organism>
<evidence type="ECO:0000313" key="1">
    <source>
        <dbReference type="EMBL" id="KAI8663396.1"/>
    </source>
</evidence>
<protein>
    <submittedName>
        <fullName evidence="1">Zn(2)-C6 fungal-type domain-containing protein</fullName>
    </submittedName>
</protein>
<sequence length="1145" mass="124992">MATKSDIEKRPSVADTENGQLADVGYIPELKRNFSTTSMLALCVSLMATWEALCSTLAAGLVSGGPVSLIYGAIVAAIGSLCSAMSLAELASSIPSAGGQYHFVSHLSSKSGSTMTSWFAGYIMTFGWITVTGSAPFLAGTMIQGLLVLNYPETYTYERWHGTLMYWAILIGAASICIFCSNILPLIEKVSLTLHVALFFVILIVMCVVSPTKNSATWVFTSFENNSGWSSDGAAWCIGMLSSCYVLIGYDGATHLSEEMHNPERGVPYAMIGSVALNSVLGFAFLIAVLFCMGDIQSALATTTGFPIIEIFYNITGSTGAASAMSSAIVLMASLATIPLLASAGRVMWAFARDQGLPFSETLSKVEKKRGIPTVAIIVTMVLLMLLGLINIGSTTAFNAILSLAVVGLEISYIMPIVLLIWRRITSPEQLKWGPFRLGRAGMFINVVAVAYLIFTSIFSLFPPYQPVTAQNMNYASLVLGATLLFGLVYWPLRASKKYSGGCSVCKKRRLKCDEQQPSCRRCIKIGVECPGYARPVKWSTKYEKGTSPSAALDLDGDTSSWFETEARKLSNVIEPIPSHQSPQSRPTEHSDLTTMPIVESPLSPKPTASPASPRSSEMHHEASSIIDTHLSAEQSVSSPSLSVSGSWHGFVDDSNETEPEQVSTSGSTDDNTSLTFYKPMEQSSLLLDHYFSNVCQMNSAFDSLHNPFRSEVSKMIINSPLLFYCVLSMSAAHLYQGDEPKSSIALEFQTEAISHLSIELSQLDTAMPRVLKGDDDRSGSLAVQKTDHVQDDVLLGVILLGMTSAWHNSSTTGVSHLFGCRQLFKAWMASNSLEDAAKRASMDQKQCFLVSSMIYWEAMSSFILDQDTAALSYLDVFCQPNLPSLIYPCPWTGVGTPVFVFLAKTGILLRNKRVLRNLRVFRSGEAHQRALYTELLDDASALEQETIKLRIPFVGLIEDVGDPCTPPDHFLAIARCYRLATLLELYRGFPELVKSQTVVEQAVEMPTGEQDDKTHLILGLAFGILGILESIPIDSGTISIQLLALMIAGSALCVAPGQFQSTIAERTPFQQTVMRWRGFVRQRILYLCVAIGLRPVNHAALILEEVWSRMDMEISHTNDNEGMLASTVHWLDVMSEKKLETIFG</sequence>
<dbReference type="Proteomes" id="UP001065298">
    <property type="component" value="Chromosome 7"/>
</dbReference>
<reference evidence="1" key="1">
    <citation type="submission" date="2022-06" db="EMBL/GenBank/DDBJ databases">
        <title>Fusarium solani species complex genomes reveal bases of compartmentalisation and animal pathogenesis.</title>
        <authorList>
            <person name="Tsai I.J."/>
        </authorList>
    </citation>
    <scope>NUCLEOTIDE SEQUENCE</scope>
    <source>
        <strain evidence="1">Fu6.1</strain>
    </source>
</reference>
<dbReference type="EMBL" id="CM046509">
    <property type="protein sequence ID" value="KAI8663396.1"/>
    <property type="molecule type" value="Genomic_DNA"/>
</dbReference>